<name>A0ABT9JBW4_9RHOB</name>
<evidence type="ECO:0000313" key="8">
    <source>
        <dbReference type="EMBL" id="MDP5307274.1"/>
    </source>
</evidence>
<dbReference type="InterPro" id="IPR000524">
    <property type="entry name" value="Tscrpt_reg_HTH_GntR"/>
</dbReference>
<dbReference type="PROSITE" id="PS50949">
    <property type="entry name" value="HTH_GNTR"/>
    <property type="match status" value="1"/>
</dbReference>
<keyword evidence="9" id="KW-1185">Reference proteome</keyword>
<dbReference type="PRINTS" id="PR00035">
    <property type="entry name" value="HTHGNTR"/>
</dbReference>
<sequence>MWKSVVPDQAARLMSITDPRHMETRMGSEVNKGAPAAASTARHIEDLILEGSLRPGDPLLPEREMALRLNVSRPTLRQGIRMLEEKGLIVAEPGGGRKVAMLATSITDPLIELMSSRGAVVNDYLELRATLEGMAASLAATRANDVDRETLGRCMARIAAAHDKADPRDEAEADVDLHIAVYEASHNIVLLQVMRALSGMLRKGVFHNRERLYARAEVRDVLLGQHQAIHDAVMARDPVAAARAAEDHMTYTRRVLSEIAAADARLEISLRRIEGGSITHRG</sequence>
<dbReference type="SUPFAM" id="SSF46785">
    <property type="entry name" value="Winged helix' DNA-binding domain"/>
    <property type="match status" value="1"/>
</dbReference>
<dbReference type="PANTHER" id="PTHR43537:SF34">
    <property type="entry name" value="PYRUVATE DEHYDROGENASE COMPLEX REPRESSOR"/>
    <property type="match status" value="1"/>
</dbReference>
<dbReference type="Gene3D" id="1.10.10.10">
    <property type="entry name" value="Winged helix-like DNA-binding domain superfamily/Winged helix DNA-binding domain"/>
    <property type="match status" value="1"/>
</dbReference>
<evidence type="ECO:0000256" key="1">
    <source>
        <dbReference type="ARBA" id="ARBA00022491"/>
    </source>
</evidence>
<evidence type="ECO:0000256" key="6">
    <source>
        <dbReference type="ARBA" id="ARBA00039592"/>
    </source>
</evidence>
<evidence type="ECO:0000256" key="4">
    <source>
        <dbReference type="ARBA" id="ARBA00023163"/>
    </source>
</evidence>
<keyword evidence="1" id="KW-0678">Repressor</keyword>
<feature type="domain" description="HTH gntR-type" evidence="7">
    <location>
        <begin position="34"/>
        <end position="102"/>
    </location>
</feature>
<dbReference type="InterPro" id="IPR036388">
    <property type="entry name" value="WH-like_DNA-bd_sf"/>
</dbReference>
<keyword evidence="4" id="KW-0804">Transcription</keyword>
<evidence type="ECO:0000256" key="3">
    <source>
        <dbReference type="ARBA" id="ARBA00023125"/>
    </source>
</evidence>
<dbReference type="Pfam" id="PF00392">
    <property type="entry name" value="GntR"/>
    <property type="match status" value="1"/>
</dbReference>
<reference evidence="8 9" key="1">
    <citation type="submission" date="2023-08" db="EMBL/GenBank/DDBJ databases">
        <authorList>
            <person name="Park J.-S."/>
        </authorList>
    </citation>
    <scope>NUCLEOTIDE SEQUENCE [LARGE SCALE GENOMIC DNA]</scope>
    <source>
        <strain evidence="8 9">2205BS29-5</strain>
    </source>
</reference>
<keyword evidence="3" id="KW-0238">DNA-binding</keyword>
<evidence type="ECO:0000256" key="5">
    <source>
        <dbReference type="ARBA" id="ARBA00037357"/>
    </source>
</evidence>
<dbReference type="SMART" id="SM00895">
    <property type="entry name" value="FCD"/>
    <property type="match status" value="1"/>
</dbReference>
<dbReference type="RefSeq" id="WP_305963126.1">
    <property type="nucleotide sequence ID" value="NZ_JAVAMQ010000007.1"/>
</dbReference>
<evidence type="ECO:0000259" key="7">
    <source>
        <dbReference type="PROSITE" id="PS50949"/>
    </source>
</evidence>
<dbReference type="CDD" id="cd07377">
    <property type="entry name" value="WHTH_GntR"/>
    <property type="match status" value="1"/>
</dbReference>
<dbReference type="SUPFAM" id="SSF48008">
    <property type="entry name" value="GntR ligand-binding domain-like"/>
    <property type="match status" value="1"/>
</dbReference>
<accession>A0ABT9JBW4</accession>
<dbReference type="Gene3D" id="1.20.120.530">
    <property type="entry name" value="GntR ligand-binding domain-like"/>
    <property type="match status" value="1"/>
</dbReference>
<dbReference type="EMBL" id="JAVAMQ010000007">
    <property type="protein sequence ID" value="MDP5307274.1"/>
    <property type="molecule type" value="Genomic_DNA"/>
</dbReference>
<evidence type="ECO:0000256" key="2">
    <source>
        <dbReference type="ARBA" id="ARBA00023015"/>
    </source>
</evidence>
<dbReference type="PANTHER" id="PTHR43537">
    <property type="entry name" value="TRANSCRIPTIONAL REGULATOR, GNTR FAMILY"/>
    <property type="match status" value="1"/>
</dbReference>
<comment type="function">
    <text evidence="5">Transcriptional repressor for the pyruvate dehydrogenase complex genes aceEF and lpd.</text>
</comment>
<dbReference type="InterPro" id="IPR036390">
    <property type="entry name" value="WH_DNA-bd_sf"/>
</dbReference>
<gene>
    <name evidence="8" type="ORF">Q5Y72_09215</name>
</gene>
<proteinExistence type="predicted"/>
<protein>
    <recommendedName>
        <fullName evidence="6">Pyruvate dehydrogenase complex repressor</fullName>
    </recommendedName>
</protein>
<organism evidence="8 9">
    <name type="scientific">Paracoccus spongiarum</name>
    <dbReference type="NCBI Taxonomy" id="3064387"/>
    <lineage>
        <taxon>Bacteria</taxon>
        <taxon>Pseudomonadati</taxon>
        <taxon>Pseudomonadota</taxon>
        <taxon>Alphaproteobacteria</taxon>
        <taxon>Rhodobacterales</taxon>
        <taxon>Paracoccaceae</taxon>
        <taxon>Paracoccus</taxon>
    </lineage>
</organism>
<dbReference type="Proteomes" id="UP001224997">
    <property type="component" value="Unassembled WGS sequence"/>
</dbReference>
<comment type="caution">
    <text evidence="8">The sequence shown here is derived from an EMBL/GenBank/DDBJ whole genome shotgun (WGS) entry which is preliminary data.</text>
</comment>
<dbReference type="Pfam" id="PF07729">
    <property type="entry name" value="FCD"/>
    <property type="match status" value="1"/>
</dbReference>
<dbReference type="InterPro" id="IPR008920">
    <property type="entry name" value="TF_FadR/GntR_C"/>
</dbReference>
<keyword evidence="2" id="KW-0805">Transcription regulation</keyword>
<dbReference type="SMART" id="SM00345">
    <property type="entry name" value="HTH_GNTR"/>
    <property type="match status" value="1"/>
</dbReference>
<dbReference type="InterPro" id="IPR011711">
    <property type="entry name" value="GntR_C"/>
</dbReference>
<evidence type="ECO:0000313" key="9">
    <source>
        <dbReference type="Proteomes" id="UP001224997"/>
    </source>
</evidence>